<accession>A0ABM1EEK6</accession>
<feature type="domain" description="SAC" evidence="5">
    <location>
        <begin position="175"/>
        <end position="578"/>
    </location>
</feature>
<dbReference type="Pfam" id="PF02383">
    <property type="entry name" value="Syja_N"/>
    <property type="match status" value="1"/>
</dbReference>
<comment type="subcellular location">
    <subcellularLocation>
        <location evidence="1">Endomembrane system</location>
    </subcellularLocation>
</comment>
<dbReference type="GeneID" id="106811500"/>
<name>A0ABM1EEK6_PRICU</name>
<evidence type="ECO:0000313" key="6">
    <source>
        <dbReference type="Proteomes" id="UP000695022"/>
    </source>
</evidence>
<feature type="compositionally biased region" description="Low complexity" evidence="4">
    <location>
        <begin position="754"/>
        <end position="784"/>
    </location>
</feature>
<gene>
    <name evidence="7 8" type="primary">LOC106811500</name>
</gene>
<feature type="region of interest" description="Disordered" evidence="4">
    <location>
        <begin position="747"/>
        <end position="787"/>
    </location>
</feature>
<dbReference type="InterPro" id="IPR043573">
    <property type="entry name" value="Fig4-like"/>
</dbReference>
<evidence type="ECO:0000256" key="3">
    <source>
        <dbReference type="ARBA" id="ARBA00023136"/>
    </source>
</evidence>
<keyword evidence="3" id="KW-0472">Membrane</keyword>
<sequence>MYKERASSTMAAPVAVKIYPIINTIQKMVLYETRAVSVPSRFYVVGSNNTETQFHVLKIDRTEPRGLHITEDKAVYNKDEIGDLLLMIDVGNQTKPGQKQTAASSGLCVACCAFGIVGFVKFLEGYYIILITKRRKVGIIGHHTVYKIEDTSMIYIPNESVRQTDPEESRYSKTFQTVDLSSNFYFSYSYDLTHSLQYNCTPPRDTDRLAPQASSLPADAIHLAQGELEEATNFIEGNDKAEATDLVYGVKNSPSYKYVWNSFLLEEFEHKVHYDWVLHLIHGFVGQSMVNVFGRHLYLTLIARRSNRFAGTRFLKRGTNGSGEVANDVETEQILHDASVQSFHDGHFTSYTQLRGSIPAFWSQDITNMVPKPPITLDLVDPYLSSAGKHFNSLLKRYGSPVIVFNLVKKKEKRRHESILQQEIVSTLSYLNQFLPSQHSLQYVGFDMARVSKSKNIDVMTRLAEIAEMCLQKTGFFQNRQRLYINELSNYRSAGVSSTLGDGKSCVKQTGVVRTNCVDCLDRTNTAQFVLGKYALAHQLYAMGVIETPKLQFETDVVRMLEWLYEDQGDTLALQYGGSQLVRRIQTYRKASPWITSQSRDIMQTLSRYYSNTFSDADKQSAINLFLGVYRPEKGKPNLWDLPTEYYLHHPEAMGITQCHRRSYSDWWDVRLLKSLPLPYDEEFKEVAEKKLRAIRVGKADRRIDSYLEYYQPHQLTVFDELWSLTLARESVPSTAVRENYSPFAQRDSRLRDTSSSGKVTVVTSSTASNSSDTATSSDETSTCSDEEEQDWLNLTIQQDCASSNYFSFKDHFTSMKSRYGVEIKNPEKVDISLYKRYVGIGDNACQPAVKEGEQLSQESRNAQSKVTTLIRKSAFSLDSSRHVTPPTVNRQARDIYRIYVARGKTGAQVPSRGTTALYEQYCRSYRGATVMKDR</sequence>
<evidence type="ECO:0000256" key="2">
    <source>
        <dbReference type="ARBA" id="ARBA00022801"/>
    </source>
</evidence>
<dbReference type="Proteomes" id="UP000695022">
    <property type="component" value="Unplaced"/>
</dbReference>
<reference evidence="7 8" key="1">
    <citation type="submission" date="2025-05" db="UniProtKB">
        <authorList>
            <consortium name="RefSeq"/>
        </authorList>
    </citation>
    <scope>IDENTIFICATION</scope>
</reference>
<evidence type="ECO:0000256" key="4">
    <source>
        <dbReference type="SAM" id="MobiDB-lite"/>
    </source>
</evidence>
<evidence type="ECO:0000313" key="8">
    <source>
        <dbReference type="RefSeq" id="XP_014670627.1"/>
    </source>
</evidence>
<dbReference type="RefSeq" id="XP_014670627.1">
    <property type="nucleotide sequence ID" value="XM_014815141.1"/>
</dbReference>
<dbReference type="PROSITE" id="PS50275">
    <property type="entry name" value="SAC"/>
    <property type="match status" value="1"/>
</dbReference>
<evidence type="ECO:0000259" key="5">
    <source>
        <dbReference type="PROSITE" id="PS50275"/>
    </source>
</evidence>
<protein>
    <submittedName>
        <fullName evidence="7 8">Polyphosphoinositide phosphatase-like isoform X1</fullName>
    </submittedName>
</protein>
<dbReference type="RefSeq" id="XP_014670626.1">
    <property type="nucleotide sequence ID" value="XM_014815140.1"/>
</dbReference>
<evidence type="ECO:0000256" key="1">
    <source>
        <dbReference type="ARBA" id="ARBA00004308"/>
    </source>
</evidence>
<dbReference type="PANTHER" id="PTHR45738:SF5">
    <property type="entry name" value="POLYPHOSPHOINOSITIDE PHOSPHATASE"/>
    <property type="match status" value="1"/>
</dbReference>
<evidence type="ECO:0000313" key="7">
    <source>
        <dbReference type="RefSeq" id="XP_014670626.1"/>
    </source>
</evidence>
<dbReference type="InterPro" id="IPR002013">
    <property type="entry name" value="SAC_dom"/>
</dbReference>
<dbReference type="PANTHER" id="PTHR45738">
    <property type="entry name" value="POLYPHOSPHOINOSITIDE PHOSPHATASE"/>
    <property type="match status" value="1"/>
</dbReference>
<proteinExistence type="predicted"/>
<organism evidence="6 8">
    <name type="scientific">Priapulus caudatus</name>
    <name type="common">Priapulid worm</name>
    <dbReference type="NCBI Taxonomy" id="37621"/>
    <lineage>
        <taxon>Eukaryota</taxon>
        <taxon>Metazoa</taxon>
        <taxon>Ecdysozoa</taxon>
        <taxon>Scalidophora</taxon>
        <taxon>Priapulida</taxon>
        <taxon>Priapulimorpha</taxon>
        <taxon>Priapulimorphida</taxon>
        <taxon>Priapulidae</taxon>
        <taxon>Priapulus</taxon>
    </lineage>
</organism>
<keyword evidence="2" id="KW-0378">Hydrolase</keyword>
<keyword evidence="6" id="KW-1185">Reference proteome</keyword>